<keyword evidence="3" id="KW-1185">Reference proteome</keyword>
<reference evidence="2 3" key="1">
    <citation type="journal article" date="2013" name="PLoS Genet.">
        <title>Comparative genome structure, secondary metabolite, and effector coding capacity across Cochliobolus pathogens.</title>
        <authorList>
            <person name="Condon B.J."/>
            <person name="Leng Y."/>
            <person name="Wu D."/>
            <person name="Bushley K.E."/>
            <person name="Ohm R.A."/>
            <person name="Otillar R."/>
            <person name="Martin J."/>
            <person name="Schackwitz W."/>
            <person name="Grimwood J."/>
            <person name="MohdZainudin N."/>
            <person name="Xue C."/>
            <person name="Wang R."/>
            <person name="Manning V.A."/>
            <person name="Dhillon B."/>
            <person name="Tu Z.J."/>
            <person name="Steffenson B.J."/>
            <person name="Salamov A."/>
            <person name="Sun H."/>
            <person name="Lowry S."/>
            <person name="LaButti K."/>
            <person name="Han J."/>
            <person name="Copeland A."/>
            <person name="Lindquist E."/>
            <person name="Barry K."/>
            <person name="Schmutz J."/>
            <person name="Baker S.E."/>
            <person name="Ciuffetti L.M."/>
            <person name="Grigoriev I.V."/>
            <person name="Zhong S."/>
            <person name="Turgeon B.G."/>
        </authorList>
    </citation>
    <scope>NUCLEOTIDE SEQUENCE [LARGE SCALE GENOMIC DNA]</scope>
    <source>
        <strain evidence="2 3">ATCC 44560</strain>
    </source>
</reference>
<evidence type="ECO:0000256" key="1">
    <source>
        <dbReference type="SAM" id="MobiDB-lite"/>
    </source>
</evidence>
<evidence type="ECO:0000313" key="2">
    <source>
        <dbReference type="EMBL" id="EUC47124.1"/>
    </source>
</evidence>
<feature type="compositionally biased region" description="Low complexity" evidence="1">
    <location>
        <begin position="76"/>
        <end position="133"/>
    </location>
</feature>
<accession>W6ZI68</accession>
<feature type="region of interest" description="Disordered" evidence="1">
    <location>
        <begin position="16"/>
        <end position="55"/>
    </location>
</feature>
<dbReference type="HOGENOM" id="CLU_1461176_0_0_1"/>
<dbReference type="EMBL" id="KI963956">
    <property type="protein sequence ID" value="EUC47124.1"/>
    <property type="molecule type" value="Genomic_DNA"/>
</dbReference>
<feature type="compositionally biased region" description="Low complexity" evidence="1">
    <location>
        <begin position="35"/>
        <end position="49"/>
    </location>
</feature>
<organism evidence="2 3">
    <name type="scientific">Bipolaris oryzae ATCC 44560</name>
    <dbReference type="NCBI Taxonomy" id="930090"/>
    <lineage>
        <taxon>Eukaryota</taxon>
        <taxon>Fungi</taxon>
        <taxon>Dikarya</taxon>
        <taxon>Ascomycota</taxon>
        <taxon>Pezizomycotina</taxon>
        <taxon>Dothideomycetes</taxon>
        <taxon>Pleosporomycetidae</taxon>
        <taxon>Pleosporales</taxon>
        <taxon>Pleosporineae</taxon>
        <taxon>Pleosporaceae</taxon>
        <taxon>Bipolaris</taxon>
    </lineage>
</organism>
<name>W6ZI68_COCMI</name>
<dbReference type="OrthoDB" id="3695639at2759"/>
<feature type="region of interest" description="Disordered" evidence="1">
    <location>
        <begin position="72"/>
        <end position="179"/>
    </location>
</feature>
<protein>
    <submittedName>
        <fullName evidence="2">Uncharacterized protein</fullName>
    </submittedName>
</protein>
<dbReference type="RefSeq" id="XP_007686322.1">
    <property type="nucleotide sequence ID" value="XM_007688132.1"/>
</dbReference>
<proteinExistence type="predicted"/>
<dbReference type="AlphaFoldDB" id="W6ZI68"/>
<gene>
    <name evidence="2" type="ORF">COCMIDRAFT_35275</name>
</gene>
<dbReference type="Proteomes" id="UP000054032">
    <property type="component" value="Unassembled WGS sequence"/>
</dbReference>
<evidence type="ECO:0000313" key="3">
    <source>
        <dbReference type="Proteomes" id="UP000054032"/>
    </source>
</evidence>
<dbReference type="KEGG" id="bor:COCMIDRAFT_35275"/>
<sequence>MSCLSTIRSIFQSKKKKINPPFLTEKPVNPPSTSPRPSVSTSTQTSTLLPKPPLHTVPSAIVSATEKGMISASLCSVSQSPSAPTSSSTTTQTTSAPVSSPFSGFPLASPSPLSLSSSELSPFVPSSPVSPVSKFEGGNGEKRESESVNSTTTLTRGEEACVSGQSSRRTSVRFKGLDV</sequence>
<dbReference type="GeneID" id="19122747"/>